<dbReference type="InterPro" id="IPR039375">
    <property type="entry name" value="NodN-like"/>
</dbReference>
<dbReference type="GO" id="GO:0004300">
    <property type="term" value="F:enoyl-CoA hydratase activity"/>
    <property type="evidence" value="ECO:0007669"/>
    <property type="project" value="UniProtKB-EC"/>
</dbReference>
<dbReference type="eggNOG" id="COG2030">
    <property type="taxonomic scope" value="Bacteria"/>
</dbReference>
<keyword evidence="4" id="KW-1185">Reference proteome</keyword>
<dbReference type="EC" id="4.2.1.17" evidence="3"/>
<dbReference type="EMBL" id="CP002594">
    <property type="protein sequence ID" value="AEA28855.1"/>
    <property type="molecule type" value="Genomic_DNA"/>
</dbReference>
<comment type="similarity">
    <text evidence="1">Belongs to the enoyl-CoA hydratase/isomerase family.</text>
</comment>
<dbReference type="SUPFAM" id="SSF54637">
    <property type="entry name" value="Thioesterase/thiol ester dehydrase-isomerase"/>
    <property type="match status" value="1"/>
</dbReference>
<accession>F2L6G1</accession>
<dbReference type="AlphaFoldDB" id="F2L6G1"/>
<evidence type="ECO:0000259" key="2">
    <source>
        <dbReference type="Pfam" id="PF01575"/>
    </source>
</evidence>
<dbReference type="PANTHER" id="PTHR42993">
    <property type="entry name" value="MAOC-LIKE DEHYDRATASE DOMAIN-CONTAINING PROTEIN"/>
    <property type="match status" value="1"/>
</dbReference>
<dbReference type="Pfam" id="PF01575">
    <property type="entry name" value="MaoC_dehydratas"/>
    <property type="match status" value="1"/>
</dbReference>
<sequence length="150" mass="16393">MRLLTGIVDLEQAVGTHLGYRDWHQISQEQVDLFARATGDDQWIHVDPERAAAGPFGTTIAHGFLTLSLLPYLIQQVYRVDGLRIGINYGADSVRFPAIVPVDSWVRAGVELLHVERGTSGSRCRSKVTVERAGGGKPVCVAETVAQLVE</sequence>
<dbReference type="CDD" id="cd03450">
    <property type="entry name" value="NodN"/>
    <property type="match status" value="1"/>
</dbReference>
<keyword evidence="3" id="KW-0614">Plasmid</keyword>
<dbReference type="KEGG" id="pdx:Psed_6775"/>
<dbReference type="PANTHER" id="PTHR42993:SF1">
    <property type="entry name" value="MAOC-LIKE DEHYDRATASE DOMAIN-CONTAINING PROTEIN"/>
    <property type="match status" value="1"/>
</dbReference>
<dbReference type="OrthoDB" id="9801735at2"/>
<dbReference type="HOGENOM" id="CLU_108911_0_0_11"/>
<evidence type="ECO:0000256" key="1">
    <source>
        <dbReference type="ARBA" id="ARBA00005254"/>
    </source>
</evidence>
<dbReference type="InterPro" id="IPR029069">
    <property type="entry name" value="HotDog_dom_sf"/>
</dbReference>
<dbReference type="RefSeq" id="WP_013678747.1">
    <property type="nucleotide sequence ID" value="NC_015314.1"/>
</dbReference>
<dbReference type="Proteomes" id="UP000007809">
    <property type="component" value="Plasmid pPSED01"/>
</dbReference>
<protein>
    <submittedName>
        <fullName evidence="3">Enoyl-CoA hydratase</fullName>
        <ecNumber evidence="3">4.2.1.17</ecNumber>
    </submittedName>
</protein>
<proteinExistence type="inferred from homology"/>
<gene>
    <name evidence="3" type="ordered locus">Psed_6775</name>
</gene>
<reference evidence="3 4" key="1">
    <citation type="journal article" date="2011" name="J. Bacteriol.">
        <title>Genome sequence of the 1,4-dioxane-degrading Pseudonocardia dioxanivorans strain CB1190.</title>
        <authorList>
            <person name="Sales C.M."/>
            <person name="Mahendra S."/>
            <person name="Grostern A."/>
            <person name="Parales R.E."/>
            <person name="Goodwin L.A."/>
            <person name="Woyke T."/>
            <person name="Nolan M."/>
            <person name="Lapidus A."/>
            <person name="Chertkov O."/>
            <person name="Ovchinnikova G."/>
            <person name="Sczyrba A."/>
            <person name="Alvarez-Cohen L."/>
        </authorList>
    </citation>
    <scope>NUCLEOTIDE SEQUENCE [LARGE SCALE GENOMIC DNA]</scope>
    <source>
        <strain evidence="4">ATCC 55486 / DSM 44775 / JCM 13855 / CB1190</strain>
    </source>
</reference>
<organism evidence="3 4">
    <name type="scientific">Pseudonocardia dioxanivorans (strain ATCC 55486 / DSM 44775 / JCM 13855 / CB1190)</name>
    <dbReference type="NCBI Taxonomy" id="675635"/>
    <lineage>
        <taxon>Bacteria</taxon>
        <taxon>Bacillati</taxon>
        <taxon>Actinomycetota</taxon>
        <taxon>Actinomycetes</taxon>
        <taxon>Pseudonocardiales</taxon>
        <taxon>Pseudonocardiaceae</taxon>
        <taxon>Pseudonocardia</taxon>
    </lineage>
</organism>
<feature type="domain" description="MaoC-like" evidence="2">
    <location>
        <begin position="11"/>
        <end position="120"/>
    </location>
</feature>
<dbReference type="InterPro" id="IPR002539">
    <property type="entry name" value="MaoC-like_dom"/>
</dbReference>
<geneLocation type="plasmid" evidence="3 4">
    <name>pPSED01</name>
</geneLocation>
<keyword evidence="3" id="KW-0456">Lyase</keyword>
<evidence type="ECO:0000313" key="3">
    <source>
        <dbReference type="EMBL" id="AEA28855.1"/>
    </source>
</evidence>
<dbReference type="Gene3D" id="3.10.129.10">
    <property type="entry name" value="Hotdog Thioesterase"/>
    <property type="match status" value="1"/>
</dbReference>
<evidence type="ECO:0000313" key="4">
    <source>
        <dbReference type="Proteomes" id="UP000007809"/>
    </source>
</evidence>
<name>F2L6G1_PSEUX</name>